<dbReference type="EMBL" id="FOUP01000019">
    <property type="protein sequence ID" value="SFO63449.1"/>
    <property type="molecule type" value="Genomic_DNA"/>
</dbReference>
<accession>A0A1I5ISQ5</accession>
<name>A0A1I5ISQ5_9PSEU</name>
<organism evidence="3 4">
    <name type="scientific">Saccharopolyspora antimicrobica</name>
    <dbReference type="NCBI Taxonomy" id="455193"/>
    <lineage>
        <taxon>Bacteria</taxon>
        <taxon>Bacillati</taxon>
        <taxon>Actinomycetota</taxon>
        <taxon>Actinomycetes</taxon>
        <taxon>Pseudonocardiales</taxon>
        <taxon>Pseudonocardiaceae</taxon>
        <taxon>Saccharopolyspora</taxon>
    </lineage>
</organism>
<evidence type="ECO:0000313" key="2">
    <source>
        <dbReference type="EMBL" id="RKT84156.1"/>
    </source>
</evidence>
<dbReference type="RefSeq" id="WP_093158174.1">
    <property type="nucleotide sequence ID" value="NZ_FOUP01000019.1"/>
</dbReference>
<protein>
    <submittedName>
        <fullName evidence="3">Uncharacterized protein</fullName>
    </submittedName>
</protein>
<evidence type="ECO:0000313" key="3">
    <source>
        <dbReference type="EMBL" id="SFO63449.1"/>
    </source>
</evidence>
<sequence length="113" mass="11921">MLNPCIKPSADSVQIWLDVTSLEPVAEYAMDVWLVHTEGQQDQRDAAHHCQTSFTEAGQTYRCETTVTPPVPGHHYAAAAGGDPGTGSTVPAPGSGYVGSQSGDVLWPPLTSN</sequence>
<gene>
    <name evidence="2" type="ORF">ATL45_2460</name>
    <name evidence="3" type="ORF">SAMN05421805_119139</name>
</gene>
<proteinExistence type="predicted"/>
<dbReference type="Proteomes" id="UP000199398">
    <property type="component" value="Unassembled WGS sequence"/>
</dbReference>
<evidence type="ECO:0000313" key="4">
    <source>
        <dbReference type="Proteomes" id="UP000199398"/>
    </source>
</evidence>
<dbReference type="AlphaFoldDB" id="A0A1I5ISQ5"/>
<dbReference type="EMBL" id="RBXX01000002">
    <property type="protein sequence ID" value="RKT84156.1"/>
    <property type="molecule type" value="Genomic_DNA"/>
</dbReference>
<reference evidence="3 4" key="1">
    <citation type="submission" date="2016-10" db="EMBL/GenBank/DDBJ databases">
        <authorList>
            <person name="de Groot N.N."/>
        </authorList>
    </citation>
    <scope>NUCLEOTIDE SEQUENCE [LARGE SCALE GENOMIC DNA]</scope>
    <source>
        <strain evidence="3 4">CPCC 201259</strain>
    </source>
</reference>
<reference evidence="2 5" key="2">
    <citation type="submission" date="2018-10" db="EMBL/GenBank/DDBJ databases">
        <title>Sequencing the genomes of 1000 actinobacteria strains.</title>
        <authorList>
            <person name="Klenk H.-P."/>
        </authorList>
    </citation>
    <scope>NUCLEOTIDE SEQUENCE [LARGE SCALE GENOMIC DNA]</scope>
    <source>
        <strain evidence="2 5">DSM 45119</strain>
    </source>
</reference>
<evidence type="ECO:0000256" key="1">
    <source>
        <dbReference type="SAM" id="MobiDB-lite"/>
    </source>
</evidence>
<dbReference type="Proteomes" id="UP000270697">
    <property type="component" value="Unassembled WGS sequence"/>
</dbReference>
<evidence type="ECO:0000313" key="5">
    <source>
        <dbReference type="Proteomes" id="UP000270697"/>
    </source>
</evidence>
<feature type="region of interest" description="Disordered" evidence="1">
    <location>
        <begin position="74"/>
        <end position="113"/>
    </location>
</feature>
<keyword evidence="5" id="KW-1185">Reference proteome</keyword>